<dbReference type="EMBL" id="NEVP01000002">
    <property type="protein sequence ID" value="OZI54596.1"/>
    <property type="molecule type" value="Genomic_DNA"/>
</dbReference>
<evidence type="ECO:0000256" key="5">
    <source>
        <dbReference type="ARBA" id="ARBA00023136"/>
    </source>
</evidence>
<keyword evidence="2" id="KW-1003">Cell membrane</keyword>
<feature type="transmembrane region" description="Helical" evidence="6">
    <location>
        <begin position="125"/>
        <end position="146"/>
    </location>
</feature>
<accession>A0A261TY26</accession>
<feature type="domain" description="RDD" evidence="7">
    <location>
        <begin position="11"/>
        <end position="159"/>
    </location>
</feature>
<dbReference type="Proteomes" id="UP000216913">
    <property type="component" value="Unassembled WGS sequence"/>
</dbReference>
<dbReference type="AlphaFoldDB" id="A0A261TY26"/>
<organism evidence="8 9">
    <name type="scientific">Bordetella genomosp. 5</name>
    <dbReference type="NCBI Taxonomy" id="1395608"/>
    <lineage>
        <taxon>Bacteria</taxon>
        <taxon>Pseudomonadati</taxon>
        <taxon>Pseudomonadota</taxon>
        <taxon>Betaproteobacteria</taxon>
        <taxon>Burkholderiales</taxon>
        <taxon>Alcaligenaceae</taxon>
        <taxon>Bordetella</taxon>
    </lineage>
</organism>
<dbReference type="Pfam" id="PF06271">
    <property type="entry name" value="RDD"/>
    <property type="match status" value="1"/>
</dbReference>
<feature type="transmembrane region" description="Helical" evidence="6">
    <location>
        <begin position="53"/>
        <end position="70"/>
    </location>
</feature>
<protein>
    <submittedName>
        <fullName evidence="8">RDD family protein</fullName>
    </submittedName>
</protein>
<dbReference type="PANTHER" id="PTHR36115">
    <property type="entry name" value="PROLINE-RICH ANTIGEN HOMOLOG-RELATED"/>
    <property type="match status" value="1"/>
</dbReference>
<feature type="transmembrane region" description="Helical" evidence="6">
    <location>
        <begin position="100"/>
        <end position="119"/>
    </location>
</feature>
<keyword evidence="4 6" id="KW-1133">Transmembrane helix</keyword>
<evidence type="ECO:0000256" key="2">
    <source>
        <dbReference type="ARBA" id="ARBA00022475"/>
    </source>
</evidence>
<dbReference type="RefSeq" id="WP_094798870.1">
    <property type="nucleotide sequence ID" value="NZ_NEVP01000002.1"/>
</dbReference>
<dbReference type="InterPro" id="IPR010432">
    <property type="entry name" value="RDD"/>
</dbReference>
<evidence type="ECO:0000313" key="8">
    <source>
        <dbReference type="EMBL" id="OZI54596.1"/>
    </source>
</evidence>
<keyword evidence="9" id="KW-1185">Reference proteome</keyword>
<dbReference type="OrthoDB" id="5298807at2"/>
<evidence type="ECO:0000256" key="3">
    <source>
        <dbReference type="ARBA" id="ARBA00022692"/>
    </source>
</evidence>
<dbReference type="InterPro" id="IPR051791">
    <property type="entry name" value="Pra-immunoreactive"/>
</dbReference>
<dbReference type="GO" id="GO:0005886">
    <property type="term" value="C:plasma membrane"/>
    <property type="evidence" value="ECO:0007669"/>
    <property type="project" value="UniProtKB-SubCell"/>
</dbReference>
<proteinExistence type="predicted"/>
<name>A0A261TY26_9BORD</name>
<feature type="transmembrane region" description="Helical" evidence="6">
    <location>
        <begin position="20"/>
        <end position="38"/>
    </location>
</feature>
<evidence type="ECO:0000313" key="9">
    <source>
        <dbReference type="Proteomes" id="UP000216913"/>
    </source>
</evidence>
<evidence type="ECO:0000256" key="4">
    <source>
        <dbReference type="ARBA" id="ARBA00022989"/>
    </source>
</evidence>
<gene>
    <name evidence="8" type="ORF">CAL25_05045</name>
</gene>
<sequence>MTAALVPSATPSRLRRFACMMYEGVLLFGVVFLADYLFDTLTQSRHGLALRSARQVWLFVVIGLYFVLCWRKRGQTLPMKTWNIQLLGPDGAVPALPRLVLRYVLLWPLPLATAALVWWSSQAIGWPAVSMFVVIAPFTNFIPSWFDPRGQFLHDRLAGTRLAEAPPRPRKARADQPSVAR</sequence>
<evidence type="ECO:0000256" key="1">
    <source>
        <dbReference type="ARBA" id="ARBA00004651"/>
    </source>
</evidence>
<keyword evidence="5 6" id="KW-0472">Membrane</keyword>
<comment type="subcellular location">
    <subcellularLocation>
        <location evidence="1">Cell membrane</location>
        <topology evidence="1">Multi-pass membrane protein</topology>
    </subcellularLocation>
</comment>
<evidence type="ECO:0000256" key="6">
    <source>
        <dbReference type="SAM" id="Phobius"/>
    </source>
</evidence>
<reference evidence="8 9" key="1">
    <citation type="submission" date="2017-05" db="EMBL/GenBank/DDBJ databases">
        <title>Complete and WGS of Bordetella genogroups.</title>
        <authorList>
            <person name="Spilker T."/>
            <person name="LiPuma J."/>
        </authorList>
    </citation>
    <scope>NUCLEOTIDE SEQUENCE [LARGE SCALE GENOMIC DNA]</scope>
    <source>
        <strain evidence="8 9">AU10456</strain>
    </source>
</reference>
<comment type="caution">
    <text evidence="8">The sequence shown here is derived from an EMBL/GenBank/DDBJ whole genome shotgun (WGS) entry which is preliminary data.</text>
</comment>
<evidence type="ECO:0000259" key="7">
    <source>
        <dbReference type="Pfam" id="PF06271"/>
    </source>
</evidence>
<keyword evidence="3 6" id="KW-0812">Transmembrane</keyword>